<accession>C1C0Q0</accession>
<dbReference type="InterPro" id="IPR022742">
    <property type="entry name" value="Hydrolase_4"/>
</dbReference>
<gene>
    <name evidence="2" type="primary">MGLL</name>
</gene>
<dbReference type="InterPro" id="IPR051044">
    <property type="entry name" value="MAG_DAG_Lipase"/>
</dbReference>
<dbReference type="InterPro" id="IPR029058">
    <property type="entry name" value="AB_hydrolase_fold"/>
</dbReference>
<name>C1C0Q0_CALCM</name>
<dbReference type="AlphaFoldDB" id="C1C0Q0"/>
<protein>
    <submittedName>
        <fullName evidence="2">Monoglyceride lipase</fullName>
    </submittedName>
</protein>
<dbReference type="Pfam" id="PF12146">
    <property type="entry name" value="Hydrolase_4"/>
    <property type="match status" value="1"/>
</dbReference>
<dbReference type="PRINTS" id="PR00111">
    <property type="entry name" value="ABHYDROLASE"/>
</dbReference>
<sequence length="286" mass="32057">MSNIKEEFSTLEGPHGHKLHAVRWSPSEADLKGLVYLCHGYDEHIQYYKELGVVLAEKGYLAFGHDHPGHGQSSGPILQSDCFENDYADNVIFDCELKMKEFENSLPLFIIGHSMGGLITCRVLIKKPGMFKAAVLMGAALQMPPETVTPLKVSAVKFINYIYPKCPVGKLSVNEVTRDQKRLTIMKNDALRGRSFNKAGFVVAFLEEINMVTSKLSEINLPVLIQHGEKDSIIPSSASELIFEAISSTQKSKHIYTEAFHCLYQELPEVRAEAIQEAVQWILDHH</sequence>
<dbReference type="EMBL" id="BT080429">
    <property type="protein sequence ID" value="ACO14853.1"/>
    <property type="molecule type" value="mRNA"/>
</dbReference>
<dbReference type="Gene3D" id="3.40.50.1820">
    <property type="entry name" value="alpha/beta hydrolase"/>
    <property type="match status" value="1"/>
</dbReference>
<evidence type="ECO:0000259" key="1">
    <source>
        <dbReference type="Pfam" id="PF12146"/>
    </source>
</evidence>
<proteinExistence type="evidence at transcript level"/>
<dbReference type="SUPFAM" id="SSF53474">
    <property type="entry name" value="alpha/beta-Hydrolases"/>
    <property type="match status" value="1"/>
</dbReference>
<reference evidence="2" key="1">
    <citation type="submission" date="2009-03" db="EMBL/GenBank/DDBJ databases">
        <title>Caligus clemensi ESTs and full-length cDNAs.</title>
        <authorList>
            <person name="Yasuike M."/>
            <person name="von Schalburg K."/>
            <person name="Cooper G."/>
            <person name="Leong J."/>
            <person name="Jones S.R.M."/>
            <person name="Koop B.F."/>
        </authorList>
    </citation>
    <scope>NUCLEOTIDE SEQUENCE</scope>
    <source>
        <tissue evidence="2">Whole</tissue>
    </source>
</reference>
<organism evidence="2">
    <name type="scientific">Caligus clemensi</name>
    <name type="common">Sea louse</name>
    <dbReference type="NCBI Taxonomy" id="344056"/>
    <lineage>
        <taxon>Eukaryota</taxon>
        <taxon>Metazoa</taxon>
        <taxon>Ecdysozoa</taxon>
        <taxon>Arthropoda</taxon>
        <taxon>Crustacea</taxon>
        <taxon>Multicrustacea</taxon>
        <taxon>Hexanauplia</taxon>
        <taxon>Copepoda</taxon>
        <taxon>Siphonostomatoida</taxon>
        <taxon>Caligidae</taxon>
        <taxon>Caligus</taxon>
    </lineage>
</organism>
<dbReference type="InterPro" id="IPR000073">
    <property type="entry name" value="AB_hydrolase_1"/>
</dbReference>
<dbReference type="PANTHER" id="PTHR11614">
    <property type="entry name" value="PHOSPHOLIPASE-RELATED"/>
    <property type="match status" value="1"/>
</dbReference>
<evidence type="ECO:0000313" key="2">
    <source>
        <dbReference type="EMBL" id="ACO14853.1"/>
    </source>
</evidence>
<feature type="domain" description="Serine aminopeptidase S33" evidence="1">
    <location>
        <begin position="31"/>
        <end position="266"/>
    </location>
</feature>